<comment type="subcellular location">
    <subcellularLocation>
        <location evidence="1">Cell outer membrane</location>
        <topology evidence="1">Multi-pass membrane protein</topology>
    </subcellularLocation>
</comment>
<evidence type="ECO:0000256" key="2">
    <source>
        <dbReference type="ARBA" id="ARBA00022448"/>
    </source>
</evidence>
<evidence type="ECO:0000313" key="16">
    <source>
        <dbReference type="Proteomes" id="UP000472839"/>
    </source>
</evidence>
<evidence type="ECO:0000256" key="3">
    <source>
        <dbReference type="ARBA" id="ARBA00022452"/>
    </source>
</evidence>
<dbReference type="Proteomes" id="UP000461010">
    <property type="component" value="Unassembled WGS sequence"/>
</dbReference>
<gene>
    <name evidence="14" type="ORF">GBG18_11775</name>
    <name evidence="13" type="ORF">GBG19_12380</name>
</gene>
<dbReference type="Proteomes" id="UP000472839">
    <property type="component" value="Unassembled WGS sequence"/>
</dbReference>
<sequence>MKKILLSSVVCASMMFAASEYKYEITPMVGGAYTEGNLGLERDYINGGLALGFNQTESMIDQVELAVFRTVEDVDMVDAAGNSINRDTGITRVFVNFVKDYPLTSNASLYALAGAGVEFFDDAANNNNNENGLVGNYGVGAKYKLAEQFALKFDVRHLIEADSGDNTLLYNLGFSVPFGKIAKAAPVVAAPVVMAPKDSDNDGVIDAKDNCPNSVAGAIVNAMGCEMDDDKDGVVNRLDQCPSTIAGAKVDNVGCMTLVDLNINFDTNSAVIKDTYNSRIVNFANMMKNNTKLKATIEAHTDSIGSAKYNQKLSNKRAASTVEVLKSLNVDASRLTAIGYGETKPAASNMNKEGRAENRRVQAVITK</sequence>
<dbReference type="GO" id="GO:0015288">
    <property type="term" value="F:porin activity"/>
    <property type="evidence" value="ECO:0007669"/>
    <property type="project" value="UniProtKB-KW"/>
</dbReference>
<keyword evidence="8 10" id="KW-0472">Membrane</keyword>
<accession>A0A6L4WPX4</accession>
<feature type="chain" id="PRO_5026771655" evidence="11">
    <location>
        <begin position="18"/>
        <end position="367"/>
    </location>
</feature>
<evidence type="ECO:0000256" key="9">
    <source>
        <dbReference type="ARBA" id="ARBA00023237"/>
    </source>
</evidence>
<dbReference type="InterPro" id="IPR027385">
    <property type="entry name" value="Beta-barrel_OMP"/>
</dbReference>
<dbReference type="PRINTS" id="PR01021">
    <property type="entry name" value="OMPADOMAIN"/>
</dbReference>
<feature type="signal peptide" evidence="11">
    <location>
        <begin position="1"/>
        <end position="17"/>
    </location>
</feature>
<evidence type="ECO:0000256" key="1">
    <source>
        <dbReference type="ARBA" id="ARBA00004571"/>
    </source>
</evidence>
<proteinExistence type="predicted"/>
<dbReference type="GO" id="GO:0007155">
    <property type="term" value="P:cell adhesion"/>
    <property type="evidence" value="ECO:0007669"/>
    <property type="project" value="InterPro"/>
</dbReference>
<dbReference type="RefSeq" id="WP_152191310.1">
    <property type="nucleotide sequence ID" value="NZ_WFKI01000049.1"/>
</dbReference>
<dbReference type="AlphaFoldDB" id="A0A6L4WPX4"/>
<feature type="domain" description="OmpA-like" evidence="12">
    <location>
        <begin position="256"/>
        <end position="367"/>
    </location>
</feature>
<dbReference type="SUPFAM" id="SSF56925">
    <property type="entry name" value="OMPA-like"/>
    <property type="match status" value="1"/>
</dbReference>
<dbReference type="GO" id="GO:0005509">
    <property type="term" value="F:calcium ion binding"/>
    <property type="evidence" value="ECO:0007669"/>
    <property type="project" value="InterPro"/>
</dbReference>
<dbReference type="CDD" id="cd07185">
    <property type="entry name" value="OmpA_C-like"/>
    <property type="match status" value="1"/>
</dbReference>
<dbReference type="Pfam" id="PF02412">
    <property type="entry name" value="TSP_3"/>
    <property type="match status" value="2"/>
</dbReference>
<dbReference type="PANTHER" id="PTHR30329:SF21">
    <property type="entry name" value="LIPOPROTEIN YIAD-RELATED"/>
    <property type="match status" value="1"/>
</dbReference>
<dbReference type="SUPFAM" id="SSF103088">
    <property type="entry name" value="OmpA-like"/>
    <property type="match status" value="1"/>
</dbReference>
<evidence type="ECO:0000256" key="6">
    <source>
        <dbReference type="ARBA" id="ARBA00023065"/>
    </source>
</evidence>
<keyword evidence="4" id="KW-0812">Transmembrane</keyword>
<dbReference type="InterPro" id="IPR006665">
    <property type="entry name" value="OmpA-like"/>
</dbReference>
<dbReference type="InterPro" id="IPR028974">
    <property type="entry name" value="TSP_type-3_rpt"/>
</dbReference>
<keyword evidence="5 11" id="KW-0732">Signal</keyword>
<keyword evidence="6" id="KW-0406">Ion transport</keyword>
<protein>
    <submittedName>
        <fullName evidence="13">OmpA family protein</fullName>
    </submittedName>
</protein>
<keyword evidence="2" id="KW-0813">Transport</keyword>
<evidence type="ECO:0000256" key="7">
    <source>
        <dbReference type="ARBA" id="ARBA00023114"/>
    </source>
</evidence>
<dbReference type="Pfam" id="PF00691">
    <property type="entry name" value="OmpA"/>
    <property type="match status" value="1"/>
</dbReference>
<evidence type="ECO:0000259" key="12">
    <source>
        <dbReference type="PROSITE" id="PS51123"/>
    </source>
</evidence>
<dbReference type="PROSITE" id="PS51123">
    <property type="entry name" value="OMPA_2"/>
    <property type="match status" value="1"/>
</dbReference>
<evidence type="ECO:0000256" key="5">
    <source>
        <dbReference type="ARBA" id="ARBA00022729"/>
    </source>
</evidence>
<keyword evidence="7" id="KW-0626">Porin</keyword>
<name>A0A6L4WPX4_9BACT</name>
<dbReference type="GO" id="GO:0046930">
    <property type="term" value="C:pore complex"/>
    <property type="evidence" value="ECO:0007669"/>
    <property type="project" value="UniProtKB-KW"/>
</dbReference>
<dbReference type="GO" id="GO:0006811">
    <property type="term" value="P:monoatomic ion transport"/>
    <property type="evidence" value="ECO:0007669"/>
    <property type="project" value="UniProtKB-KW"/>
</dbReference>
<dbReference type="InterPro" id="IPR006664">
    <property type="entry name" value="OMP_bac"/>
</dbReference>
<dbReference type="SUPFAM" id="SSF103647">
    <property type="entry name" value="TSP type-3 repeat"/>
    <property type="match status" value="1"/>
</dbReference>
<dbReference type="Pfam" id="PF13505">
    <property type="entry name" value="OMP_b-brl"/>
    <property type="match status" value="1"/>
</dbReference>
<keyword evidence="3" id="KW-1134">Transmembrane beta strand</keyword>
<dbReference type="InterPro" id="IPR011250">
    <property type="entry name" value="OMP/PagP_B-barrel"/>
</dbReference>
<dbReference type="EMBL" id="WFKJ01000041">
    <property type="protein sequence ID" value="KAB7889031.1"/>
    <property type="molecule type" value="Genomic_DNA"/>
</dbReference>
<evidence type="ECO:0000256" key="8">
    <source>
        <dbReference type="ARBA" id="ARBA00023136"/>
    </source>
</evidence>
<dbReference type="EMBL" id="WFKK01000043">
    <property type="protein sequence ID" value="KAB7886319.1"/>
    <property type="molecule type" value="Genomic_DNA"/>
</dbReference>
<dbReference type="InterPro" id="IPR036737">
    <property type="entry name" value="OmpA-like_sf"/>
</dbReference>
<evidence type="ECO:0000256" key="10">
    <source>
        <dbReference type="PROSITE-ProRule" id="PRU00473"/>
    </source>
</evidence>
<reference evidence="15 16" key="1">
    <citation type="submission" date="2019-10" db="EMBL/GenBank/DDBJ databases">
        <title>Poseidonibacter ostreae sp. nov., isolated from the gut of the Ostrea denselamellosa.</title>
        <authorList>
            <person name="Choi A."/>
        </authorList>
    </citation>
    <scope>NUCLEOTIDE SEQUENCE [LARGE SCALE GENOMIC DNA]</scope>
    <source>
        <strain evidence="13 16">SJOD-M-33</strain>
        <strain evidence="14 15">SJOD-M-5</strain>
    </source>
</reference>
<dbReference type="GO" id="GO:0009279">
    <property type="term" value="C:cell outer membrane"/>
    <property type="evidence" value="ECO:0007669"/>
    <property type="project" value="UniProtKB-SubCell"/>
</dbReference>
<dbReference type="InterPro" id="IPR050330">
    <property type="entry name" value="Bact_OuterMem_StrucFunc"/>
</dbReference>
<dbReference type="Gene3D" id="3.30.1330.60">
    <property type="entry name" value="OmpA-like domain"/>
    <property type="match status" value="1"/>
</dbReference>
<dbReference type="PANTHER" id="PTHR30329">
    <property type="entry name" value="STATOR ELEMENT OF FLAGELLAR MOTOR COMPLEX"/>
    <property type="match status" value="1"/>
</dbReference>
<evidence type="ECO:0000313" key="14">
    <source>
        <dbReference type="EMBL" id="KAB7889031.1"/>
    </source>
</evidence>
<evidence type="ECO:0000313" key="15">
    <source>
        <dbReference type="Proteomes" id="UP000461010"/>
    </source>
</evidence>
<keyword evidence="15" id="KW-1185">Reference proteome</keyword>
<evidence type="ECO:0000256" key="4">
    <source>
        <dbReference type="ARBA" id="ARBA00022692"/>
    </source>
</evidence>
<evidence type="ECO:0000313" key="13">
    <source>
        <dbReference type="EMBL" id="KAB7886319.1"/>
    </source>
</evidence>
<organism evidence="13 16">
    <name type="scientific">Poseidonibacter ostreae</name>
    <dbReference type="NCBI Taxonomy" id="2654171"/>
    <lineage>
        <taxon>Bacteria</taxon>
        <taxon>Pseudomonadati</taxon>
        <taxon>Campylobacterota</taxon>
        <taxon>Epsilonproteobacteria</taxon>
        <taxon>Campylobacterales</taxon>
        <taxon>Arcobacteraceae</taxon>
        <taxon>Poseidonibacter</taxon>
    </lineage>
</organism>
<dbReference type="InterPro" id="IPR003367">
    <property type="entry name" value="Thrombospondin_3-like_rpt"/>
</dbReference>
<evidence type="ECO:0000256" key="11">
    <source>
        <dbReference type="SAM" id="SignalP"/>
    </source>
</evidence>
<comment type="caution">
    <text evidence="13">The sequence shown here is derived from an EMBL/GenBank/DDBJ whole genome shotgun (WGS) entry which is preliminary data.</text>
</comment>
<dbReference type="Gene3D" id="2.40.160.20">
    <property type="match status" value="1"/>
</dbReference>
<keyword evidence="9" id="KW-0998">Cell outer membrane</keyword>